<feature type="region of interest" description="Disordered" evidence="1">
    <location>
        <begin position="21"/>
        <end position="57"/>
    </location>
</feature>
<evidence type="ECO:0000313" key="2">
    <source>
        <dbReference type="EMBL" id="SEL04445.1"/>
    </source>
</evidence>
<evidence type="ECO:0000256" key="1">
    <source>
        <dbReference type="SAM" id="MobiDB-lite"/>
    </source>
</evidence>
<sequence length="64" mass="6807">MRPALASVSLPSPVPVLIPDVAPPSFPLPPASPPRQAEAPPSPPRSGPRPRPERSFVDVMECLF</sequence>
<accession>A0A1H7M130</accession>
<gene>
    <name evidence="2" type="ORF">SAMN05444354_103387</name>
</gene>
<evidence type="ECO:0000313" key="3">
    <source>
        <dbReference type="Proteomes" id="UP000182719"/>
    </source>
</evidence>
<name>A0A1H7M130_STIAU</name>
<keyword evidence="3" id="KW-1185">Reference proteome</keyword>
<dbReference type="EMBL" id="FOAP01000003">
    <property type="protein sequence ID" value="SEL04445.1"/>
    <property type="molecule type" value="Genomic_DNA"/>
</dbReference>
<protein>
    <submittedName>
        <fullName evidence="2">Uncharacterized protein</fullName>
    </submittedName>
</protein>
<reference evidence="3" key="1">
    <citation type="submission" date="2016-10" db="EMBL/GenBank/DDBJ databases">
        <authorList>
            <person name="Varghese N."/>
            <person name="Submissions S."/>
        </authorList>
    </citation>
    <scope>NUCLEOTIDE SEQUENCE [LARGE SCALE GENOMIC DNA]</scope>
    <source>
        <strain evidence="3">DSM 17044</strain>
    </source>
</reference>
<dbReference type="Proteomes" id="UP000182719">
    <property type="component" value="Unassembled WGS sequence"/>
</dbReference>
<feature type="compositionally biased region" description="Pro residues" evidence="1">
    <location>
        <begin position="21"/>
        <end position="33"/>
    </location>
</feature>
<proteinExistence type="predicted"/>
<feature type="compositionally biased region" description="Pro residues" evidence="1">
    <location>
        <begin position="40"/>
        <end position="49"/>
    </location>
</feature>
<organism evidence="2 3">
    <name type="scientific">Stigmatella aurantiaca</name>
    <dbReference type="NCBI Taxonomy" id="41"/>
    <lineage>
        <taxon>Bacteria</taxon>
        <taxon>Pseudomonadati</taxon>
        <taxon>Myxococcota</taxon>
        <taxon>Myxococcia</taxon>
        <taxon>Myxococcales</taxon>
        <taxon>Cystobacterineae</taxon>
        <taxon>Archangiaceae</taxon>
        <taxon>Stigmatella</taxon>
    </lineage>
</organism>
<dbReference type="AlphaFoldDB" id="A0A1H7M130"/>